<feature type="domain" description="M23ase beta-sheet core" evidence="5">
    <location>
        <begin position="308"/>
        <end position="400"/>
    </location>
</feature>
<dbReference type="AlphaFoldDB" id="A0A9D9HW25"/>
<accession>A0A9D9HW25</accession>
<dbReference type="CDD" id="cd12797">
    <property type="entry name" value="M23_peptidase"/>
    <property type="match status" value="1"/>
</dbReference>
<dbReference type="EMBL" id="JADIMG010000101">
    <property type="protein sequence ID" value="MBO8460857.1"/>
    <property type="molecule type" value="Genomic_DNA"/>
</dbReference>
<evidence type="ECO:0000313" key="6">
    <source>
        <dbReference type="EMBL" id="MBO8460857.1"/>
    </source>
</evidence>
<dbReference type="Gene3D" id="6.10.250.3150">
    <property type="match status" value="1"/>
</dbReference>
<organism evidence="6 7">
    <name type="scientific">Candidatus Gallipaludibacter merdavium</name>
    <dbReference type="NCBI Taxonomy" id="2840839"/>
    <lineage>
        <taxon>Bacteria</taxon>
        <taxon>Pseudomonadati</taxon>
        <taxon>Bacteroidota</taxon>
        <taxon>Bacteroidia</taxon>
        <taxon>Bacteroidales</taxon>
        <taxon>Candidatus Gallipaludibacter</taxon>
    </lineage>
</organism>
<dbReference type="InterPro" id="IPR050570">
    <property type="entry name" value="Cell_wall_metabolism_enzyme"/>
</dbReference>
<evidence type="ECO:0000313" key="7">
    <source>
        <dbReference type="Proteomes" id="UP000823641"/>
    </source>
</evidence>
<feature type="coiled-coil region" evidence="2">
    <location>
        <begin position="152"/>
        <end position="239"/>
    </location>
</feature>
<evidence type="ECO:0000259" key="5">
    <source>
        <dbReference type="Pfam" id="PF01551"/>
    </source>
</evidence>
<evidence type="ECO:0000256" key="3">
    <source>
        <dbReference type="SAM" id="MobiDB-lite"/>
    </source>
</evidence>
<sequence length="407" mass="47190">MKRIIYSLLLFLMIGNFQSFSQSVKELEKQRKATLQQLETTGKMLNETKRNEKATLNKLTIINRNISERKRLINTIGNEIDAINLSMDSLENAKQTLEGELALLKADYARLVEESHYSLNKGYSQLLFILSADTFDRMYRRLRYLQEFASYRRMQAEQIEALQKEIASQNEALAESRNSKQEILQLREREHDKLSGDQRKQRQMLNTLKKKEKELLAQQKKQQKKADELNSRIERLIAEEIKKSETKNSSKKSTSGRPEERMTKEETLIAGNFEKNKGRLPWPVEKGFVSGKYGVQPHPVLEHVTINNKGIYIQTTSSCEARSVFEGVVTQRFSVPGSNNAVIIKHGNYRTVYANLTEIYVKEGDKVSPKQRIGKIYVDSDNDNKTELYFQIWKDKSLENPSLWLAR</sequence>
<name>A0A9D9HW25_9BACT</name>
<dbReference type="PANTHER" id="PTHR21666:SF289">
    <property type="entry name" value="L-ALA--D-GLU ENDOPEPTIDASE"/>
    <property type="match status" value="1"/>
</dbReference>
<reference evidence="6" key="2">
    <citation type="journal article" date="2021" name="PeerJ">
        <title>Extensive microbial diversity within the chicken gut microbiome revealed by metagenomics and culture.</title>
        <authorList>
            <person name="Gilroy R."/>
            <person name="Ravi A."/>
            <person name="Getino M."/>
            <person name="Pursley I."/>
            <person name="Horton D.L."/>
            <person name="Alikhan N.F."/>
            <person name="Baker D."/>
            <person name="Gharbi K."/>
            <person name="Hall N."/>
            <person name="Watson M."/>
            <person name="Adriaenssens E.M."/>
            <person name="Foster-Nyarko E."/>
            <person name="Jarju S."/>
            <person name="Secka A."/>
            <person name="Antonio M."/>
            <person name="Oren A."/>
            <person name="Chaudhuri R.R."/>
            <person name="La Ragione R."/>
            <person name="Hildebrand F."/>
            <person name="Pallen M.J."/>
        </authorList>
    </citation>
    <scope>NUCLEOTIDE SEQUENCE</scope>
    <source>
        <strain evidence="6">G3-3990</strain>
    </source>
</reference>
<dbReference type="GO" id="GO:0004222">
    <property type="term" value="F:metalloendopeptidase activity"/>
    <property type="evidence" value="ECO:0007669"/>
    <property type="project" value="TreeGrafter"/>
</dbReference>
<dbReference type="InterPro" id="IPR016047">
    <property type="entry name" value="M23ase_b-sheet_dom"/>
</dbReference>
<reference evidence="6" key="1">
    <citation type="submission" date="2020-10" db="EMBL/GenBank/DDBJ databases">
        <authorList>
            <person name="Gilroy R."/>
        </authorList>
    </citation>
    <scope>NUCLEOTIDE SEQUENCE</scope>
    <source>
        <strain evidence="6">G3-3990</strain>
    </source>
</reference>
<evidence type="ECO:0000256" key="4">
    <source>
        <dbReference type="SAM" id="SignalP"/>
    </source>
</evidence>
<dbReference type="Pfam" id="PF01551">
    <property type="entry name" value="Peptidase_M23"/>
    <property type="match status" value="1"/>
</dbReference>
<evidence type="ECO:0000256" key="1">
    <source>
        <dbReference type="ARBA" id="ARBA00022729"/>
    </source>
</evidence>
<evidence type="ECO:0000256" key="2">
    <source>
        <dbReference type="SAM" id="Coils"/>
    </source>
</evidence>
<comment type="caution">
    <text evidence="6">The sequence shown here is derived from an EMBL/GenBank/DDBJ whole genome shotgun (WGS) entry which is preliminary data.</text>
</comment>
<dbReference type="InterPro" id="IPR011055">
    <property type="entry name" value="Dup_hybrid_motif"/>
</dbReference>
<feature type="region of interest" description="Disordered" evidence="3">
    <location>
        <begin position="240"/>
        <end position="264"/>
    </location>
</feature>
<proteinExistence type="predicted"/>
<dbReference type="Proteomes" id="UP000823641">
    <property type="component" value="Unassembled WGS sequence"/>
</dbReference>
<protein>
    <submittedName>
        <fullName evidence="6">Peptidoglycan DD-metalloendopeptidase family protein</fullName>
    </submittedName>
</protein>
<keyword evidence="2" id="KW-0175">Coiled coil</keyword>
<feature type="coiled-coil region" evidence="2">
    <location>
        <begin position="80"/>
        <end position="114"/>
    </location>
</feature>
<feature type="signal peptide" evidence="4">
    <location>
        <begin position="1"/>
        <end position="21"/>
    </location>
</feature>
<dbReference type="Gene3D" id="2.70.70.10">
    <property type="entry name" value="Glucose Permease (Domain IIA)"/>
    <property type="match status" value="1"/>
</dbReference>
<feature type="chain" id="PRO_5039424903" evidence="4">
    <location>
        <begin position="22"/>
        <end position="407"/>
    </location>
</feature>
<keyword evidence="1 4" id="KW-0732">Signal</keyword>
<gene>
    <name evidence="6" type="ORF">IAA73_11095</name>
</gene>
<dbReference type="SUPFAM" id="SSF51261">
    <property type="entry name" value="Duplicated hybrid motif"/>
    <property type="match status" value="1"/>
</dbReference>
<dbReference type="PANTHER" id="PTHR21666">
    <property type="entry name" value="PEPTIDASE-RELATED"/>
    <property type="match status" value="1"/>
</dbReference>